<feature type="compositionally biased region" description="Polar residues" evidence="6">
    <location>
        <begin position="711"/>
        <end position="724"/>
    </location>
</feature>
<comment type="caution">
    <text evidence="8">The sequence shown here is derived from an EMBL/GenBank/DDBJ whole genome shotgun (WGS) entry which is preliminary data.</text>
</comment>
<evidence type="ECO:0000256" key="4">
    <source>
        <dbReference type="ARBA" id="ARBA00022833"/>
    </source>
</evidence>
<feature type="region of interest" description="Disordered" evidence="6">
    <location>
        <begin position="327"/>
        <end position="573"/>
    </location>
</feature>
<feature type="compositionally biased region" description="Polar residues" evidence="6">
    <location>
        <begin position="400"/>
        <end position="415"/>
    </location>
</feature>
<feature type="domain" description="Matrin-type" evidence="7">
    <location>
        <begin position="893"/>
        <end position="924"/>
    </location>
</feature>
<feature type="compositionally biased region" description="Polar residues" evidence="6">
    <location>
        <begin position="432"/>
        <end position="449"/>
    </location>
</feature>
<evidence type="ECO:0000256" key="1">
    <source>
        <dbReference type="ARBA" id="ARBA00004123"/>
    </source>
</evidence>
<accession>A0ABV0TMM2</accession>
<gene>
    <name evidence="8" type="ORF">ILYODFUR_025301</name>
</gene>
<evidence type="ECO:0000256" key="2">
    <source>
        <dbReference type="ARBA" id="ARBA00022723"/>
    </source>
</evidence>
<keyword evidence="5" id="KW-0539">Nucleus</keyword>
<evidence type="ECO:0000256" key="3">
    <source>
        <dbReference type="ARBA" id="ARBA00022771"/>
    </source>
</evidence>
<feature type="region of interest" description="Disordered" evidence="6">
    <location>
        <begin position="585"/>
        <end position="862"/>
    </location>
</feature>
<feature type="compositionally biased region" description="Low complexity" evidence="6">
    <location>
        <begin position="382"/>
        <end position="399"/>
    </location>
</feature>
<feature type="compositionally biased region" description="Basic and acidic residues" evidence="6">
    <location>
        <begin position="636"/>
        <end position="686"/>
    </location>
</feature>
<dbReference type="InterPro" id="IPR000690">
    <property type="entry name" value="Matrin/U1-C_Znf_C2H2"/>
</dbReference>
<protein>
    <recommendedName>
        <fullName evidence="7">Matrin-type domain-containing protein</fullName>
    </recommendedName>
</protein>
<dbReference type="EMBL" id="JAHRIQ010037831">
    <property type="protein sequence ID" value="MEQ2233774.1"/>
    <property type="molecule type" value="Genomic_DNA"/>
</dbReference>
<feature type="compositionally biased region" description="Basic and acidic residues" evidence="6">
    <location>
        <begin position="826"/>
        <end position="856"/>
    </location>
</feature>
<feature type="compositionally biased region" description="Basic and acidic residues" evidence="6">
    <location>
        <begin position="349"/>
        <end position="367"/>
    </location>
</feature>
<keyword evidence="3" id="KW-0863">Zinc-finger</keyword>
<feature type="compositionally biased region" description="Polar residues" evidence="6">
    <location>
        <begin position="597"/>
        <end position="607"/>
    </location>
</feature>
<feature type="compositionally biased region" description="Basic and acidic residues" evidence="6">
    <location>
        <begin position="751"/>
        <end position="772"/>
    </location>
</feature>
<comment type="subcellular location">
    <subcellularLocation>
        <location evidence="1">Nucleus</location>
    </subcellularLocation>
</comment>
<evidence type="ECO:0000256" key="5">
    <source>
        <dbReference type="ARBA" id="ARBA00023242"/>
    </source>
</evidence>
<feature type="compositionally biased region" description="Basic and acidic residues" evidence="6">
    <location>
        <begin position="562"/>
        <end position="573"/>
    </location>
</feature>
<feature type="compositionally biased region" description="Basic and acidic residues" evidence="6">
    <location>
        <begin position="508"/>
        <end position="553"/>
    </location>
</feature>
<keyword evidence="9" id="KW-1185">Reference proteome</keyword>
<feature type="region of interest" description="Disordered" evidence="6">
    <location>
        <begin position="210"/>
        <end position="311"/>
    </location>
</feature>
<evidence type="ECO:0000313" key="9">
    <source>
        <dbReference type="Proteomes" id="UP001482620"/>
    </source>
</evidence>
<feature type="compositionally biased region" description="Polar residues" evidence="6">
    <location>
        <begin position="287"/>
        <end position="299"/>
    </location>
</feature>
<proteinExistence type="predicted"/>
<sequence length="943" mass="105236">MLTGLSNETYTHEDVAALVWEYFPVQDFHTLYYNVMVLPLQKRAFVRFSNTDACSRFFQAHVTRPIVFKGSTTYAFLVWEKIPLADDEESLYKTLMKWSNAHVPDSEGLEDRLLCVEVLATDKDIVMMVMNEVANIATFTNFLPLANRIYIEMTTSSAVTKVVENMLLSELCEKCEDWKQVGRIEHVKSRKQRLQDCKNVPVKLELGTADNYTNPTEVKSAEQALDDKATETRTPDSAKPVSSAEPAASMSAAGSSDAAMQEKCEAEKTTNSPVFVMETADKEDDSTTCSALQTGSLVQSEEENEEVPKMDMDSFNVIKALVRQFKLKQGSSTQSQEISSKSSSSRSGGPKDEQTPERESPRKRSERQSSSSEVLSAAKRTSTCSSENSSPSSSAPSSSQNMGFSPHNTCSSKPSSPARGNRIFSSSSSDSVTTQLAHSSSTGQQTVLSSEGARMSLETCQSQKNIASPREGALGNSDYKVSAKRKAAQTAEFRSETSSEMDPPAHGQKLELTDQHQSPETEFTEKTLREVAKSKEEERQKDQDGQSTEEKDLILNSLNEETVEKTEKEQKQDIAFETLIPGPEMIHDLDQGDLGANTCSETETNAAVQEEERATDNHEASVKEEKHQVQDGLTEEPDKRTSTSVSEEKENSPVKQERSDKQSETQTKDSRTETETDGGTEEKVCRDTVQNESITRRSTKGSKQDKKTENKAATNVPTITTRSTRGGGKITSDERQEDYTPTRRRNTPAKDSQEQNKKETQKTEKAASRKDFPPIICEQKSSQEISVGVSFRETEEEEQEAATTRTRGQAKKTVGLAPVRKSTRGMKLERPDGQTPKKSEETRKEEIKVPSKRKMESSGPGLKRSRVAANFNLPPFNPKTPLGKEFVSRKWGYFCNLCSVSYLNDNTKEDQHCRTQTHYDNLQKYYRKRLNLRPSRILKPNSA</sequence>
<feature type="compositionally biased region" description="Basic and acidic residues" evidence="6">
    <location>
        <begin position="225"/>
        <end position="236"/>
    </location>
</feature>
<feature type="compositionally biased region" description="Low complexity" evidence="6">
    <location>
        <begin position="242"/>
        <end position="259"/>
    </location>
</feature>
<evidence type="ECO:0000256" key="6">
    <source>
        <dbReference type="SAM" id="MobiDB-lite"/>
    </source>
</evidence>
<evidence type="ECO:0000259" key="7">
    <source>
        <dbReference type="PROSITE" id="PS50171"/>
    </source>
</evidence>
<dbReference type="Proteomes" id="UP001482620">
    <property type="component" value="Unassembled WGS sequence"/>
</dbReference>
<reference evidence="8 9" key="1">
    <citation type="submission" date="2021-06" db="EMBL/GenBank/DDBJ databases">
        <authorList>
            <person name="Palmer J.M."/>
        </authorList>
    </citation>
    <scope>NUCLEOTIDE SEQUENCE [LARGE SCALE GENOMIC DNA]</scope>
    <source>
        <strain evidence="9">if_2019</strain>
        <tissue evidence="8">Muscle</tissue>
    </source>
</reference>
<dbReference type="PROSITE" id="PS50171">
    <property type="entry name" value="ZF_MATRIN"/>
    <property type="match status" value="1"/>
</dbReference>
<keyword evidence="2" id="KW-0479">Metal-binding</keyword>
<organism evidence="8 9">
    <name type="scientific">Ilyodon furcidens</name>
    <name type="common">goldbreast splitfin</name>
    <dbReference type="NCBI Taxonomy" id="33524"/>
    <lineage>
        <taxon>Eukaryota</taxon>
        <taxon>Metazoa</taxon>
        <taxon>Chordata</taxon>
        <taxon>Craniata</taxon>
        <taxon>Vertebrata</taxon>
        <taxon>Euteleostomi</taxon>
        <taxon>Actinopterygii</taxon>
        <taxon>Neopterygii</taxon>
        <taxon>Teleostei</taxon>
        <taxon>Neoteleostei</taxon>
        <taxon>Acanthomorphata</taxon>
        <taxon>Ovalentaria</taxon>
        <taxon>Atherinomorphae</taxon>
        <taxon>Cyprinodontiformes</taxon>
        <taxon>Goodeidae</taxon>
        <taxon>Ilyodon</taxon>
    </lineage>
</organism>
<feature type="compositionally biased region" description="Basic and acidic residues" evidence="6">
    <location>
        <begin position="610"/>
        <end position="629"/>
    </location>
</feature>
<dbReference type="InterPro" id="IPR012677">
    <property type="entry name" value="Nucleotide-bd_a/b_plait_sf"/>
</dbReference>
<feature type="compositionally biased region" description="Basic and acidic residues" evidence="6">
    <location>
        <begin position="731"/>
        <end position="741"/>
    </location>
</feature>
<keyword evidence="4" id="KW-0862">Zinc</keyword>
<dbReference type="Gene3D" id="3.30.70.330">
    <property type="match status" value="1"/>
</dbReference>
<feature type="compositionally biased region" description="Low complexity" evidence="6">
    <location>
        <begin position="329"/>
        <end position="348"/>
    </location>
</feature>
<name>A0ABV0TMM2_9TELE</name>
<evidence type="ECO:0000313" key="8">
    <source>
        <dbReference type="EMBL" id="MEQ2233774.1"/>
    </source>
</evidence>